<sequence length="66" mass="7143">MAGLTAPQSVSAQLNHQPTVTSVKRERQRLKSQFAATMARAKRLDAQGDRAGCTGALNAAKRMYIL</sequence>
<dbReference type="AlphaFoldDB" id="A0A1M5XDZ3"/>
<reference evidence="2 3" key="1">
    <citation type="submission" date="2016-11" db="EMBL/GenBank/DDBJ databases">
        <authorList>
            <person name="Jaros S."/>
            <person name="Januszkiewicz K."/>
            <person name="Wedrychowicz H."/>
        </authorList>
    </citation>
    <scope>NUCLEOTIDE SEQUENCE [LARGE SCALE GENOMIC DNA]</scope>
    <source>
        <strain evidence="2 3">GAS138</strain>
    </source>
</reference>
<feature type="compositionally biased region" description="Polar residues" evidence="1">
    <location>
        <begin position="1"/>
        <end position="22"/>
    </location>
</feature>
<feature type="region of interest" description="Disordered" evidence="1">
    <location>
        <begin position="1"/>
        <end position="26"/>
    </location>
</feature>
<proteinExistence type="predicted"/>
<dbReference type="Proteomes" id="UP000189796">
    <property type="component" value="Chromosome I"/>
</dbReference>
<name>A0A1M5XDZ3_9BRAD</name>
<evidence type="ECO:0000313" key="2">
    <source>
        <dbReference type="EMBL" id="SHH97714.1"/>
    </source>
</evidence>
<protein>
    <recommendedName>
        <fullName evidence="4">Transposase</fullName>
    </recommendedName>
</protein>
<organism evidence="2 3">
    <name type="scientific">Bradyrhizobium erythrophlei</name>
    <dbReference type="NCBI Taxonomy" id="1437360"/>
    <lineage>
        <taxon>Bacteria</taxon>
        <taxon>Pseudomonadati</taxon>
        <taxon>Pseudomonadota</taxon>
        <taxon>Alphaproteobacteria</taxon>
        <taxon>Hyphomicrobiales</taxon>
        <taxon>Nitrobacteraceae</taxon>
        <taxon>Bradyrhizobium</taxon>
    </lineage>
</organism>
<evidence type="ECO:0000256" key="1">
    <source>
        <dbReference type="SAM" id="MobiDB-lite"/>
    </source>
</evidence>
<accession>A0A1M5XDZ3</accession>
<evidence type="ECO:0008006" key="4">
    <source>
        <dbReference type="Google" id="ProtNLM"/>
    </source>
</evidence>
<evidence type="ECO:0000313" key="3">
    <source>
        <dbReference type="Proteomes" id="UP000189796"/>
    </source>
</evidence>
<gene>
    <name evidence="2" type="ORF">SAMN05443248_7245</name>
</gene>
<dbReference type="EMBL" id="LT670817">
    <property type="protein sequence ID" value="SHH97714.1"/>
    <property type="molecule type" value="Genomic_DNA"/>
</dbReference>